<gene>
    <name evidence="2" type="ORF">Aple_006960</name>
</gene>
<comment type="caution">
    <text evidence="2">The sequence shown here is derived from an EMBL/GenBank/DDBJ whole genome shotgun (WGS) entry which is preliminary data.</text>
</comment>
<sequence>MSAAERRRAELRAKLGGLEAELASWSELSQVGGLLEKHHTQVAAIVVAFRPGWQ</sequence>
<proteinExistence type="predicted"/>
<evidence type="ECO:0000313" key="3">
    <source>
        <dbReference type="Proteomes" id="UP000377595"/>
    </source>
</evidence>
<dbReference type="EMBL" id="BLAF01000005">
    <property type="protein sequence ID" value="GES17801.1"/>
    <property type="molecule type" value="Genomic_DNA"/>
</dbReference>
<protein>
    <submittedName>
        <fullName evidence="2">Uncharacterized protein</fullName>
    </submittedName>
</protein>
<dbReference type="Proteomes" id="UP000377595">
    <property type="component" value="Unassembled WGS sequence"/>
</dbReference>
<keyword evidence="3" id="KW-1185">Reference proteome</keyword>
<name>A0A5M3XE17_9ACTN</name>
<dbReference type="AlphaFoldDB" id="A0A5M3XE17"/>
<evidence type="ECO:0000256" key="1">
    <source>
        <dbReference type="SAM" id="Coils"/>
    </source>
</evidence>
<organism evidence="2 3">
    <name type="scientific">Acrocarpospora pleiomorpha</name>
    <dbReference type="NCBI Taxonomy" id="90975"/>
    <lineage>
        <taxon>Bacteria</taxon>
        <taxon>Bacillati</taxon>
        <taxon>Actinomycetota</taxon>
        <taxon>Actinomycetes</taxon>
        <taxon>Streptosporangiales</taxon>
        <taxon>Streptosporangiaceae</taxon>
        <taxon>Acrocarpospora</taxon>
    </lineage>
</organism>
<keyword evidence="1" id="KW-0175">Coiled coil</keyword>
<accession>A0A5M3XE17</accession>
<evidence type="ECO:0000313" key="2">
    <source>
        <dbReference type="EMBL" id="GES17801.1"/>
    </source>
</evidence>
<feature type="coiled-coil region" evidence="1">
    <location>
        <begin position="1"/>
        <end position="28"/>
    </location>
</feature>
<reference evidence="2 3" key="1">
    <citation type="submission" date="2019-10" db="EMBL/GenBank/DDBJ databases">
        <title>Whole genome shotgun sequence of Acrocarpospora pleiomorpha NBRC 16267.</title>
        <authorList>
            <person name="Ichikawa N."/>
            <person name="Kimura A."/>
            <person name="Kitahashi Y."/>
            <person name="Komaki H."/>
            <person name="Oguchi A."/>
        </authorList>
    </citation>
    <scope>NUCLEOTIDE SEQUENCE [LARGE SCALE GENOMIC DNA]</scope>
    <source>
        <strain evidence="2 3">NBRC 16267</strain>
    </source>
</reference>
<dbReference type="RefSeq" id="WP_170321268.1">
    <property type="nucleotide sequence ID" value="NZ_BAAAHM010000011.1"/>
</dbReference>